<name>A0A0G2I982_9EURO</name>
<feature type="compositionally biased region" description="Basic residues" evidence="1">
    <location>
        <begin position="29"/>
        <end position="40"/>
    </location>
</feature>
<organism evidence="2 3">
    <name type="scientific">[Emmonsia] crescens</name>
    <dbReference type="NCBI Taxonomy" id="73230"/>
    <lineage>
        <taxon>Eukaryota</taxon>
        <taxon>Fungi</taxon>
        <taxon>Dikarya</taxon>
        <taxon>Ascomycota</taxon>
        <taxon>Pezizomycotina</taxon>
        <taxon>Eurotiomycetes</taxon>
        <taxon>Eurotiomycetidae</taxon>
        <taxon>Onygenales</taxon>
        <taxon>Ajellomycetaceae</taxon>
        <taxon>Emergomyces</taxon>
    </lineage>
</organism>
<evidence type="ECO:0000313" key="3">
    <source>
        <dbReference type="Proteomes" id="UP000034164"/>
    </source>
</evidence>
<dbReference type="EMBL" id="LCZI01000393">
    <property type="protein sequence ID" value="KKZ66820.1"/>
    <property type="molecule type" value="Genomic_DNA"/>
</dbReference>
<dbReference type="AlphaFoldDB" id="A0A0G2I982"/>
<feature type="region of interest" description="Disordered" evidence="1">
    <location>
        <begin position="1"/>
        <end position="50"/>
    </location>
</feature>
<dbReference type="VEuPathDB" id="FungiDB:EMCG_07509"/>
<gene>
    <name evidence="2" type="ORF">EMCG_07509</name>
</gene>
<dbReference type="Proteomes" id="UP000034164">
    <property type="component" value="Unassembled WGS sequence"/>
</dbReference>
<reference evidence="3" key="1">
    <citation type="journal article" date="2015" name="PLoS Genet.">
        <title>The dynamic genome and transcriptome of the human fungal pathogen Blastomyces and close relative Emmonsia.</title>
        <authorList>
            <person name="Munoz J.F."/>
            <person name="Gauthier G.M."/>
            <person name="Desjardins C.A."/>
            <person name="Gallo J.E."/>
            <person name="Holder J."/>
            <person name="Sullivan T.D."/>
            <person name="Marty A.J."/>
            <person name="Carmen J.C."/>
            <person name="Chen Z."/>
            <person name="Ding L."/>
            <person name="Gujja S."/>
            <person name="Magrini V."/>
            <person name="Misas E."/>
            <person name="Mitreva M."/>
            <person name="Priest M."/>
            <person name="Saif S."/>
            <person name="Whiston E.A."/>
            <person name="Young S."/>
            <person name="Zeng Q."/>
            <person name="Goldman W.E."/>
            <person name="Mardis E.R."/>
            <person name="Taylor J.W."/>
            <person name="McEwen J.G."/>
            <person name="Clay O.K."/>
            <person name="Klein B.S."/>
            <person name="Cuomo C.A."/>
        </authorList>
    </citation>
    <scope>NUCLEOTIDE SEQUENCE [LARGE SCALE GENOMIC DNA]</scope>
    <source>
        <strain evidence="3">UAMH 3008</strain>
    </source>
</reference>
<evidence type="ECO:0000313" key="2">
    <source>
        <dbReference type="EMBL" id="KKZ66820.1"/>
    </source>
</evidence>
<dbReference type="OrthoDB" id="2193813at2759"/>
<sequence>MTISPPPSLTTTTPQKRPSHSQDQDRPAIKNRRREHHHRLQTPMKPNLLPDSALTDAAAVDTLLKLSIGMLLRDCGFSHADPVALDSFRSAVEECIHSPPPLLHSPIHVLLPPHAAHPPRFRTCPAQH</sequence>
<comment type="caution">
    <text evidence="2">The sequence shown here is derived from an EMBL/GenBank/DDBJ whole genome shotgun (WGS) entry which is preliminary data.</text>
</comment>
<evidence type="ECO:0000256" key="1">
    <source>
        <dbReference type="SAM" id="MobiDB-lite"/>
    </source>
</evidence>
<accession>A0A0G2I982</accession>
<proteinExistence type="predicted"/>
<protein>
    <submittedName>
        <fullName evidence="2">Uncharacterized protein</fullName>
    </submittedName>
</protein>